<dbReference type="EMBL" id="JAMOIM010000008">
    <property type="protein sequence ID" value="MCW6509215.1"/>
    <property type="molecule type" value="Genomic_DNA"/>
</dbReference>
<evidence type="ECO:0000256" key="2">
    <source>
        <dbReference type="ARBA" id="ARBA00007639"/>
    </source>
</evidence>
<evidence type="ECO:0000313" key="7">
    <source>
        <dbReference type="Proteomes" id="UP001165667"/>
    </source>
</evidence>
<feature type="chain" id="PRO_5041311102" evidence="4">
    <location>
        <begin position="24"/>
        <end position="340"/>
    </location>
</feature>
<feature type="domain" description="Periplasmic binding protein" evidence="5">
    <location>
        <begin position="30"/>
        <end position="290"/>
    </location>
</feature>
<dbReference type="Proteomes" id="UP001165667">
    <property type="component" value="Unassembled WGS sequence"/>
</dbReference>
<dbReference type="PANTHER" id="PTHR46847">
    <property type="entry name" value="D-ALLOSE-BINDING PERIPLASMIC PROTEIN-RELATED"/>
    <property type="match status" value="1"/>
</dbReference>
<comment type="caution">
    <text evidence="6">The sequence shown here is derived from an EMBL/GenBank/DDBJ whole genome shotgun (WGS) entry which is preliminary data.</text>
</comment>
<dbReference type="GO" id="GO:0030313">
    <property type="term" value="C:cell envelope"/>
    <property type="evidence" value="ECO:0007669"/>
    <property type="project" value="UniProtKB-SubCell"/>
</dbReference>
<name>A0AA42CNB7_9HYPH</name>
<keyword evidence="3 4" id="KW-0732">Signal</keyword>
<dbReference type="AlphaFoldDB" id="A0AA42CNB7"/>
<comment type="subcellular location">
    <subcellularLocation>
        <location evidence="1">Cell envelope</location>
    </subcellularLocation>
</comment>
<keyword evidence="7" id="KW-1185">Reference proteome</keyword>
<evidence type="ECO:0000256" key="3">
    <source>
        <dbReference type="ARBA" id="ARBA00022729"/>
    </source>
</evidence>
<accession>A0AA42CNB7</accession>
<gene>
    <name evidence="6" type="ORF">M8523_14410</name>
</gene>
<dbReference type="CDD" id="cd19997">
    <property type="entry name" value="PBP1_ABC_sugar_binding-like"/>
    <property type="match status" value="1"/>
</dbReference>
<dbReference type="Gene3D" id="3.40.50.2300">
    <property type="match status" value="2"/>
</dbReference>
<dbReference type="SUPFAM" id="SSF53822">
    <property type="entry name" value="Periplasmic binding protein-like I"/>
    <property type="match status" value="1"/>
</dbReference>
<comment type="similarity">
    <text evidence="2">Belongs to the bacterial solute-binding protein 2 family.</text>
</comment>
<sequence length="340" mass="36503">MRRVIYALLATTAVALASGPARADTKDMRIAFSNNYAGNSWRQAMLKSYGAVADKAVQDKIIGAADVFTTSDKEVPTQAAQLQNLILQGYNAIVINAASPEALNGAVKQACDAGIVVVSFDGIVTEPCAYRIRVDYRALAAKAMDYLATKLPKGGNLLEIRGVAGTSIDDDFHNGTLDGLKKYPQFKVVNSVEGDWDETTAQKAVSTVLPSLPEIVGVVDQGGDGYGAAQAFQNGGRKQPIIIMGNRQDELAWWVQQKKANGYETWSASSAPGVSTMAFWVAQQVLDGRKDIPHDLVDPYLAFTQDTVDAALPKIPVGGVATIEYSQDDAKKIIDDNMKK</sequence>
<evidence type="ECO:0000256" key="4">
    <source>
        <dbReference type="SAM" id="SignalP"/>
    </source>
</evidence>
<dbReference type="Pfam" id="PF13407">
    <property type="entry name" value="Peripla_BP_4"/>
    <property type="match status" value="1"/>
</dbReference>
<protein>
    <submittedName>
        <fullName evidence="6">ABC transporter substrate-binding protein</fullName>
    </submittedName>
</protein>
<evidence type="ECO:0000256" key="1">
    <source>
        <dbReference type="ARBA" id="ARBA00004196"/>
    </source>
</evidence>
<reference evidence="6" key="1">
    <citation type="submission" date="2022-05" db="EMBL/GenBank/DDBJ databases">
        <authorList>
            <person name="Pankratov T."/>
        </authorList>
    </citation>
    <scope>NUCLEOTIDE SEQUENCE</scope>
    <source>
        <strain evidence="6">BP6-180914</strain>
    </source>
</reference>
<dbReference type="PANTHER" id="PTHR46847:SF1">
    <property type="entry name" value="D-ALLOSE-BINDING PERIPLASMIC PROTEIN-RELATED"/>
    <property type="match status" value="1"/>
</dbReference>
<dbReference type="InterPro" id="IPR025997">
    <property type="entry name" value="SBP_2_dom"/>
</dbReference>
<evidence type="ECO:0000313" key="6">
    <source>
        <dbReference type="EMBL" id="MCW6509215.1"/>
    </source>
</evidence>
<evidence type="ECO:0000259" key="5">
    <source>
        <dbReference type="Pfam" id="PF13407"/>
    </source>
</evidence>
<organism evidence="6 7">
    <name type="scientific">Lichenifustis flavocetrariae</name>
    <dbReference type="NCBI Taxonomy" id="2949735"/>
    <lineage>
        <taxon>Bacteria</taxon>
        <taxon>Pseudomonadati</taxon>
        <taxon>Pseudomonadota</taxon>
        <taxon>Alphaproteobacteria</taxon>
        <taxon>Hyphomicrobiales</taxon>
        <taxon>Lichenihabitantaceae</taxon>
        <taxon>Lichenifustis</taxon>
    </lineage>
</organism>
<feature type="signal peptide" evidence="4">
    <location>
        <begin position="1"/>
        <end position="23"/>
    </location>
</feature>
<dbReference type="InterPro" id="IPR028082">
    <property type="entry name" value="Peripla_BP_I"/>
</dbReference>
<dbReference type="GO" id="GO:0030246">
    <property type="term" value="F:carbohydrate binding"/>
    <property type="evidence" value="ECO:0007669"/>
    <property type="project" value="UniProtKB-ARBA"/>
</dbReference>
<proteinExistence type="inferred from homology"/>